<comment type="caution">
    <text evidence="4">The sequence shown here is derived from an EMBL/GenBank/DDBJ whole genome shotgun (WGS) entry which is preliminary data.</text>
</comment>
<dbReference type="PANTHER" id="PTHR30055">
    <property type="entry name" value="HTH-TYPE TRANSCRIPTIONAL REGULATOR RUTR"/>
    <property type="match status" value="1"/>
</dbReference>
<keyword evidence="5" id="KW-1185">Reference proteome</keyword>
<dbReference type="PRINTS" id="PR00455">
    <property type="entry name" value="HTHTETR"/>
</dbReference>
<dbReference type="Gene3D" id="1.10.357.10">
    <property type="entry name" value="Tetracycline Repressor, domain 2"/>
    <property type="match status" value="1"/>
</dbReference>
<dbReference type="InterPro" id="IPR009057">
    <property type="entry name" value="Homeodomain-like_sf"/>
</dbReference>
<reference evidence="4 5" key="1">
    <citation type="submission" date="2018-07" db="EMBL/GenBank/DDBJ databases">
        <title>Lottiidibacillus patelloidae gen. nov., sp. nov., isolated from the intestinal tract of a marine limpet and the reclassification of B. taeanensis BH030017T, B. algicola KMM 3737T and B. hwajinpoensis SW-72T as genus Lottiidibacillus.</title>
        <authorList>
            <person name="Liu R."/>
            <person name="Huang Z."/>
        </authorList>
    </citation>
    <scope>NUCLEOTIDE SEQUENCE [LARGE SCALE GENOMIC DNA]</scope>
    <source>
        <strain evidence="4 5">BH030017</strain>
    </source>
</reference>
<evidence type="ECO:0000313" key="4">
    <source>
        <dbReference type="EMBL" id="RBW68395.1"/>
    </source>
</evidence>
<feature type="domain" description="HTH tetR-type" evidence="3">
    <location>
        <begin position="3"/>
        <end position="63"/>
    </location>
</feature>
<dbReference type="InterPro" id="IPR036271">
    <property type="entry name" value="Tet_transcr_reg_TetR-rel_C_sf"/>
</dbReference>
<evidence type="ECO:0000256" key="2">
    <source>
        <dbReference type="PROSITE-ProRule" id="PRU00335"/>
    </source>
</evidence>
<gene>
    <name evidence="4" type="ORF">DS031_17195</name>
</gene>
<dbReference type="InterPro" id="IPR032551">
    <property type="entry name" value="BscR_C"/>
</dbReference>
<feature type="DNA-binding region" description="H-T-H motif" evidence="2">
    <location>
        <begin position="26"/>
        <end position="45"/>
    </location>
</feature>
<dbReference type="EMBL" id="QOCW01000021">
    <property type="protein sequence ID" value="RBW68395.1"/>
    <property type="molecule type" value="Genomic_DNA"/>
</dbReference>
<organism evidence="4 5">
    <name type="scientific">Bacillus taeanensis</name>
    <dbReference type="NCBI Taxonomy" id="273032"/>
    <lineage>
        <taxon>Bacteria</taxon>
        <taxon>Bacillati</taxon>
        <taxon>Bacillota</taxon>
        <taxon>Bacilli</taxon>
        <taxon>Bacillales</taxon>
        <taxon>Bacillaceae</taxon>
        <taxon>Bacillus</taxon>
    </lineage>
</organism>
<dbReference type="SUPFAM" id="SSF48498">
    <property type="entry name" value="Tetracyclin repressor-like, C-terminal domain"/>
    <property type="match status" value="1"/>
</dbReference>
<dbReference type="PANTHER" id="PTHR30055:SF207">
    <property type="entry name" value="HTH-TYPE TRANSCRIPTIONAL REPRESSOR FATR"/>
    <property type="match status" value="1"/>
</dbReference>
<dbReference type="AlphaFoldDB" id="A0A366XTC2"/>
<dbReference type="Pfam" id="PF00440">
    <property type="entry name" value="TetR_N"/>
    <property type="match status" value="1"/>
</dbReference>
<dbReference type="PROSITE" id="PS01081">
    <property type="entry name" value="HTH_TETR_1"/>
    <property type="match status" value="1"/>
</dbReference>
<keyword evidence="1 2" id="KW-0238">DNA-binding</keyword>
<dbReference type="Pfam" id="PF16295">
    <property type="entry name" value="TetR_C_10"/>
    <property type="match status" value="1"/>
</dbReference>
<evidence type="ECO:0000313" key="5">
    <source>
        <dbReference type="Proteomes" id="UP000253314"/>
    </source>
</evidence>
<accession>A0A366XTC2</accession>
<evidence type="ECO:0000259" key="3">
    <source>
        <dbReference type="PROSITE" id="PS50977"/>
    </source>
</evidence>
<dbReference type="GO" id="GO:0003700">
    <property type="term" value="F:DNA-binding transcription factor activity"/>
    <property type="evidence" value="ECO:0007669"/>
    <property type="project" value="TreeGrafter"/>
</dbReference>
<sequence length="188" mass="21651">MSNQKQEAIFEAAMQLFAERGYDGTTVPMIADKAKVGAGTIYRYFENKESLVNSLFTKCVLQFSEAIRSNFPSETNVREKFTHIFNRLFEFARHNVNAFRFINSHHEGHYLNESSKKTFNDFLDFIIELIEDGKERGVIRSLPSCALIALVYEPIVKLVQLMETGELTYTEELVKELEESFWNAIGIS</sequence>
<dbReference type="PROSITE" id="PS50977">
    <property type="entry name" value="HTH_TETR_2"/>
    <property type="match status" value="1"/>
</dbReference>
<evidence type="ECO:0000256" key="1">
    <source>
        <dbReference type="ARBA" id="ARBA00023125"/>
    </source>
</evidence>
<dbReference type="RefSeq" id="WP_113807294.1">
    <property type="nucleotide sequence ID" value="NZ_QOCW01000021.1"/>
</dbReference>
<dbReference type="InterPro" id="IPR001647">
    <property type="entry name" value="HTH_TetR"/>
</dbReference>
<dbReference type="InterPro" id="IPR023772">
    <property type="entry name" value="DNA-bd_HTH_TetR-type_CS"/>
</dbReference>
<dbReference type="Proteomes" id="UP000253314">
    <property type="component" value="Unassembled WGS sequence"/>
</dbReference>
<dbReference type="InterPro" id="IPR050109">
    <property type="entry name" value="HTH-type_TetR-like_transc_reg"/>
</dbReference>
<dbReference type="SUPFAM" id="SSF46689">
    <property type="entry name" value="Homeodomain-like"/>
    <property type="match status" value="1"/>
</dbReference>
<dbReference type="OrthoDB" id="6430772at2"/>
<name>A0A366XTC2_9BACI</name>
<proteinExistence type="predicted"/>
<protein>
    <submittedName>
        <fullName evidence="4">TetR family transcriptional regulator</fullName>
    </submittedName>
</protein>
<dbReference type="GO" id="GO:0000976">
    <property type="term" value="F:transcription cis-regulatory region binding"/>
    <property type="evidence" value="ECO:0007669"/>
    <property type="project" value="TreeGrafter"/>
</dbReference>